<proteinExistence type="predicted"/>
<evidence type="ECO:0000256" key="1">
    <source>
        <dbReference type="SAM" id="Phobius"/>
    </source>
</evidence>
<dbReference type="STRING" id="1560234.SP90_12965"/>
<feature type="transmembrane region" description="Helical" evidence="1">
    <location>
        <begin position="52"/>
        <end position="72"/>
    </location>
</feature>
<comment type="caution">
    <text evidence="2">The sequence shown here is derived from an EMBL/GenBank/DDBJ whole genome shotgun (WGS) entry which is preliminary data.</text>
</comment>
<name>A0A1B7XAK0_9BACT</name>
<accession>A0A1B7XAK0</accession>
<keyword evidence="1" id="KW-0472">Membrane</keyword>
<evidence type="ECO:0000313" key="2">
    <source>
        <dbReference type="EMBL" id="OBQ46320.1"/>
    </source>
</evidence>
<gene>
    <name evidence="2" type="ORF">SP90_12965</name>
</gene>
<feature type="transmembrane region" description="Helical" evidence="1">
    <location>
        <begin position="25"/>
        <end position="46"/>
    </location>
</feature>
<reference evidence="2 3" key="1">
    <citation type="submission" date="2015-01" db="EMBL/GenBank/DDBJ databases">
        <title>Desulfovibrio sp. JC271 draft genome sequence.</title>
        <authorList>
            <person name="Shivani Y."/>
            <person name="Subhash Y."/>
            <person name="Sasikala C."/>
            <person name="Ramana C.V."/>
        </authorList>
    </citation>
    <scope>NUCLEOTIDE SEQUENCE [LARGE SCALE GENOMIC DNA]</scope>
    <source>
        <strain evidence="2 3">JC271</strain>
    </source>
</reference>
<dbReference type="Proteomes" id="UP000091979">
    <property type="component" value="Unassembled WGS sequence"/>
</dbReference>
<dbReference type="EMBL" id="JXMS01000026">
    <property type="protein sequence ID" value="OBQ46320.1"/>
    <property type="molecule type" value="Genomic_DNA"/>
</dbReference>
<keyword evidence="1" id="KW-0812">Transmembrane</keyword>
<keyword evidence="1" id="KW-1133">Transmembrane helix</keyword>
<evidence type="ECO:0000313" key="3">
    <source>
        <dbReference type="Proteomes" id="UP000091979"/>
    </source>
</evidence>
<keyword evidence="3" id="KW-1185">Reference proteome</keyword>
<protein>
    <submittedName>
        <fullName evidence="2">Uncharacterized protein</fullName>
    </submittedName>
</protein>
<organism evidence="2 3">
    <name type="scientific">Halodesulfovibrio spirochaetisodalis</name>
    <dbReference type="NCBI Taxonomy" id="1560234"/>
    <lineage>
        <taxon>Bacteria</taxon>
        <taxon>Pseudomonadati</taxon>
        <taxon>Thermodesulfobacteriota</taxon>
        <taxon>Desulfovibrionia</taxon>
        <taxon>Desulfovibrionales</taxon>
        <taxon>Desulfovibrionaceae</taxon>
        <taxon>Halodesulfovibrio</taxon>
    </lineage>
</organism>
<sequence length="77" mass="8984">MTYGNTVIVFMCVASMFLPYERMRYWVPLTISLSGVYLLIFCIMINLYTAAIWLVVGGNFFFAMIAFLLFYLGREKK</sequence>
<dbReference type="AlphaFoldDB" id="A0A1B7XAK0"/>